<comment type="caution">
    <text evidence="3">The sequence shown here is derived from an EMBL/GenBank/DDBJ whole genome shotgun (WGS) entry which is preliminary data.</text>
</comment>
<feature type="signal peptide" evidence="2">
    <location>
        <begin position="1"/>
        <end position="22"/>
    </location>
</feature>
<evidence type="ECO:0000256" key="1">
    <source>
        <dbReference type="SAM" id="MobiDB-lite"/>
    </source>
</evidence>
<feature type="compositionally biased region" description="Low complexity" evidence="1">
    <location>
        <begin position="372"/>
        <end position="382"/>
    </location>
</feature>
<protein>
    <submittedName>
        <fullName evidence="3">Uncharacterized protein</fullName>
    </submittedName>
</protein>
<name>A0A3R7QK29_PENVA</name>
<dbReference type="EMBL" id="QCYY01000983">
    <property type="protein sequence ID" value="ROT81396.1"/>
    <property type="molecule type" value="Genomic_DNA"/>
</dbReference>
<sequence>MKFILRFLCLALTTCLLPAVDSSLFKNMSTADVHNMGRFVSDLAQGLQVNVVALCMDESEGGVPPPHVRLHPQPGLLRSVRRPDTASRPRASEKTARRASHRAGREPSFAHTHAELHLTSRALFGPTVMRAREKYRASRGRAVAVILGEDLLASETGAGEGVAAWMVASYHRVNAFSSVFLFFFSLFIPVLKPPSTSPRLLPLDHAGVCAEEVYSFRTRGKGCCRTWGRWTPAGASTSCVLRGQDPGTSEATSSLSRPSESRAWGKHQRLSVTARSPRLNVSVYLFAVPFVLLPCHVSVGATGGGRRGGVVMQALQGPSVPRSRPQEALRSSGAPLYNYASALEFRLAVHSGSKPRVCEVDATRGRPHRRSQQAAATASTARWHTSTGVGTLADMTESLGENCR</sequence>
<feature type="chain" id="PRO_5018553831" evidence="2">
    <location>
        <begin position="23"/>
        <end position="404"/>
    </location>
</feature>
<evidence type="ECO:0000313" key="4">
    <source>
        <dbReference type="Proteomes" id="UP000283509"/>
    </source>
</evidence>
<proteinExistence type="predicted"/>
<feature type="compositionally biased region" description="Basic and acidic residues" evidence="1">
    <location>
        <begin position="81"/>
        <end position="96"/>
    </location>
</feature>
<organism evidence="3 4">
    <name type="scientific">Penaeus vannamei</name>
    <name type="common">Whiteleg shrimp</name>
    <name type="synonym">Litopenaeus vannamei</name>
    <dbReference type="NCBI Taxonomy" id="6689"/>
    <lineage>
        <taxon>Eukaryota</taxon>
        <taxon>Metazoa</taxon>
        <taxon>Ecdysozoa</taxon>
        <taxon>Arthropoda</taxon>
        <taxon>Crustacea</taxon>
        <taxon>Multicrustacea</taxon>
        <taxon>Malacostraca</taxon>
        <taxon>Eumalacostraca</taxon>
        <taxon>Eucarida</taxon>
        <taxon>Decapoda</taxon>
        <taxon>Dendrobranchiata</taxon>
        <taxon>Penaeoidea</taxon>
        <taxon>Penaeidae</taxon>
        <taxon>Penaeus</taxon>
    </lineage>
</organism>
<reference evidence="3 4" key="1">
    <citation type="submission" date="2018-04" db="EMBL/GenBank/DDBJ databases">
        <authorList>
            <person name="Zhang X."/>
            <person name="Yuan J."/>
            <person name="Li F."/>
            <person name="Xiang J."/>
        </authorList>
    </citation>
    <scope>NUCLEOTIDE SEQUENCE [LARGE SCALE GENOMIC DNA]</scope>
    <source>
        <tissue evidence="3">Muscle</tissue>
    </source>
</reference>
<feature type="region of interest" description="Disordered" evidence="1">
    <location>
        <begin position="362"/>
        <end position="404"/>
    </location>
</feature>
<keyword evidence="4" id="KW-1185">Reference proteome</keyword>
<reference evidence="3 4" key="2">
    <citation type="submission" date="2019-01" db="EMBL/GenBank/DDBJ databases">
        <title>The decoding of complex shrimp genome reveals the adaptation for benthos swimmer, frequently molting mechanism and breeding impact on genome.</title>
        <authorList>
            <person name="Sun Y."/>
            <person name="Gao Y."/>
            <person name="Yu Y."/>
        </authorList>
    </citation>
    <scope>NUCLEOTIDE SEQUENCE [LARGE SCALE GENOMIC DNA]</scope>
    <source>
        <tissue evidence="3">Muscle</tissue>
    </source>
</reference>
<gene>
    <name evidence="3" type="ORF">C7M84_025445</name>
</gene>
<dbReference type="AlphaFoldDB" id="A0A3R7QK29"/>
<dbReference type="Proteomes" id="UP000283509">
    <property type="component" value="Unassembled WGS sequence"/>
</dbReference>
<keyword evidence="2" id="KW-0732">Signal</keyword>
<feature type="region of interest" description="Disordered" evidence="1">
    <location>
        <begin position="62"/>
        <end position="107"/>
    </location>
</feature>
<accession>A0A3R7QK29</accession>
<evidence type="ECO:0000256" key="2">
    <source>
        <dbReference type="SAM" id="SignalP"/>
    </source>
</evidence>
<evidence type="ECO:0000313" key="3">
    <source>
        <dbReference type="EMBL" id="ROT81396.1"/>
    </source>
</evidence>